<evidence type="ECO:0000313" key="5">
    <source>
        <dbReference type="Proteomes" id="UP001595898"/>
    </source>
</evidence>
<dbReference type="EC" id="1.1.1.-" evidence="4"/>
<dbReference type="SMART" id="SM00822">
    <property type="entry name" value="PKS_KR"/>
    <property type="match status" value="1"/>
</dbReference>
<dbReference type="RefSeq" id="WP_250138524.1">
    <property type="nucleotide sequence ID" value="NZ_JALIQP010000001.1"/>
</dbReference>
<sequence>MRDLFDLSGRVALVTGGGRGIGRAIAVELANAGAAVVPVARSTAEIDAVADRIEDDGGDALAVTADVTDPDAVADAIDRTTDAFGGVDVVVNNAGFNPDDALGRPEDVSTASLDRVLDVNLNGAYEVTTAAADALLESDGGAVINVASVGGLVGLPRQHPYVASKHGLVGLTKSVAIDWAPDVRVNAIAPGYVSTELTDDLEADDDLRRSILDRTPLDRFADPEEIAGPAVFLASDAASYVTGEVLAADGGWTAR</sequence>
<dbReference type="GO" id="GO:0016616">
    <property type="term" value="F:oxidoreductase activity, acting on the CH-OH group of donors, NAD or NADP as acceptor"/>
    <property type="evidence" value="ECO:0007669"/>
    <property type="project" value="UniProtKB-ARBA"/>
</dbReference>
<protein>
    <submittedName>
        <fullName evidence="4">SDR family NAD(P)-dependent oxidoreductase</fullName>
        <ecNumber evidence="4">1.1.1.-</ecNumber>
    </submittedName>
</protein>
<reference evidence="4 5" key="1">
    <citation type="journal article" date="2019" name="Int. J. Syst. Evol. Microbiol.">
        <title>The Global Catalogue of Microorganisms (GCM) 10K type strain sequencing project: providing services to taxonomists for standard genome sequencing and annotation.</title>
        <authorList>
            <consortium name="The Broad Institute Genomics Platform"/>
            <consortium name="The Broad Institute Genome Sequencing Center for Infectious Disease"/>
            <person name="Wu L."/>
            <person name="Ma J."/>
        </authorList>
    </citation>
    <scope>NUCLEOTIDE SEQUENCE [LARGE SCALE GENOMIC DNA]</scope>
    <source>
        <strain evidence="4 5">WLHS5</strain>
    </source>
</reference>
<dbReference type="AlphaFoldDB" id="A0ABD5PT31"/>
<dbReference type="Proteomes" id="UP001595898">
    <property type="component" value="Unassembled WGS sequence"/>
</dbReference>
<dbReference type="PRINTS" id="PR00081">
    <property type="entry name" value="GDHRDH"/>
</dbReference>
<dbReference type="PANTHER" id="PTHR42760:SF133">
    <property type="entry name" value="3-OXOACYL-[ACYL-CARRIER-PROTEIN] REDUCTASE"/>
    <property type="match status" value="1"/>
</dbReference>
<dbReference type="InterPro" id="IPR002347">
    <property type="entry name" value="SDR_fam"/>
</dbReference>
<comment type="similarity">
    <text evidence="1">Belongs to the short-chain dehydrogenases/reductases (SDR) family.</text>
</comment>
<dbReference type="PROSITE" id="PS00061">
    <property type="entry name" value="ADH_SHORT"/>
    <property type="match status" value="1"/>
</dbReference>
<gene>
    <name evidence="4" type="ORF">ACFO5R_17400</name>
</gene>
<evidence type="ECO:0000256" key="2">
    <source>
        <dbReference type="ARBA" id="ARBA00023002"/>
    </source>
</evidence>
<keyword evidence="2 4" id="KW-0560">Oxidoreductase</keyword>
<dbReference type="InterPro" id="IPR057326">
    <property type="entry name" value="KR_dom"/>
</dbReference>
<evidence type="ECO:0000313" key="4">
    <source>
        <dbReference type="EMBL" id="MFC4543705.1"/>
    </source>
</evidence>
<dbReference type="PRINTS" id="PR00080">
    <property type="entry name" value="SDRFAMILY"/>
</dbReference>
<dbReference type="PANTHER" id="PTHR42760">
    <property type="entry name" value="SHORT-CHAIN DEHYDROGENASES/REDUCTASES FAMILY MEMBER"/>
    <property type="match status" value="1"/>
</dbReference>
<evidence type="ECO:0000256" key="1">
    <source>
        <dbReference type="ARBA" id="ARBA00006484"/>
    </source>
</evidence>
<feature type="domain" description="Ketoreductase" evidence="3">
    <location>
        <begin position="10"/>
        <end position="182"/>
    </location>
</feature>
<dbReference type="Gene3D" id="3.40.50.720">
    <property type="entry name" value="NAD(P)-binding Rossmann-like Domain"/>
    <property type="match status" value="1"/>
</dbReference>
<name>A0ABD5PT31_9EURY</name>
<proteinExistence type="inferred from homology"/>
<dbReference type="InterPro" id="IPR020904">
    <property type="entry name" value="Sc_DH/Rdtase_CS"/>
</dbReference>
<evidence type="ECO:0000259" key="3">
    <source>
        <dbReference type="SMART" id="SM00822"/>
    </source>
</evidence>
<organism evidence="4 5">
    <name type="scientific">Halosolutus amylolyticus</name>
    <dbReference type="NCBI Taxonomy" id="2932267"/>
    <lineage>
        <taxon>Archaea</taxon>
        <taxon>Methanobacteriati</taxon>
        <taxon>Methanobacteriota</taxon>
        <taxon>Stenosarchaea group</taxon>
        <taxon>Halobacteria</taxon>
        <taxon>Halobacteriales</taxon>
        <taxon>Natrialbaceae</taxon>
        <taxon>Halosolutus</taxon>
    </lineage>
</organism>
<dbReference type="Pfam" id="PF13561">
    <property type="entry name" value="adh_short_C2"/>
    <property type="match status" value="1"/>
</dbReference>
<dbReference type="EMBL" id="JBHSFA010000009">
    <property type="protein sequence ID" value="MFC4543705.1"/>
    <property type="molecule type" value="Genomic_DNA"/>
</dbReference>
<comment type="caution">
    <text evidence="4">The sequence shown here is derived from an EMBL/GenBank/DDBJ whole genome shotgun (WGS) entry which is preliminary data.</text>
</comment>
<keyword evidence="5" id="KW-1185">Reference proteome</keyword>
<accession>A0ABD5PT31</accession>
<dbReference type="NCBIfam" id="NF005559">
    <property type="entry name" value="PRK07231.1"/>
    <property type="match status" value="1"/>
</dbReference>
<dbReference type="InterPro" id="IPR036291">
    <property type="entry name" value="NAD(P)-bd_dom_sf"/>
</dbReference>
<dbReference type="FunFam" id="3.40.50.720:FF:000084">
    <property type="entry name" value="Short-chain dehydrogenase reductase"/>
    <property type="match status" value="1"/>
</dbReference>
<dbReference type="SUPFAM" id="SSF51735">
    <property type="entry name" value="NAD(P)-binding Rossmann-fold domains"/>
    <property type="match status" value="1"/>
</dbReference>